<dbReference type="Proteomes" id="UP000683360">
    <property type="component" value="Unassembled WGS sequence"/>
</dbReference>
<dbReference type="EMBL" id="CAJPWZ010001434">
    <property type="protein sequence ID" value="CAG2215092.1"/>
    <property type="molecule type" value="Genomic_DNA"/>
</dbReference>
<accession>A0A8S3S204</accession>
<dbReference type="OrthoDB" id="10294107at2759"/>
<proteinExistence type="predicted"/>
<evidence type="ECO:0000313" key="1">
    <source>
        <dbReference type="EMBL" id="CAG2215092.1"/>
    </source>
</evidence>
<gene>
    <name evidence="1" type="ORF">MEDL_28888</name>
</gene>
<protein>
    <submittedName>
        <fullName evidence="1">Uncharacterized protein</fullName>
    </submittedName>
</protein>
<organism evidence="1 2">
    <name type="scientific">Mytilus edulis</name>
    <name type="common">Blue mussel</name>
    <dbReference type="NCBI Taxonomy" id="6550"/>
    <lineage>
        <taxon>Eukaryota</taxon>
        <taxon>Metazoa</taxon>
        <taxon>Spiralia</taxon>
        <taxon>Lophotrochozoa</taxon>
        <taxon>Mollusca</taxon>
        <taxon>Bivalvia</taxon>
        <taxon>Autobranchia</taxon>
        <taxon>Pteriomorphia</taxon>
        <taxon>Mytilida</taxon>
        <taxon>Mytiloidea</taxon>
        <taxon>Mytilidae</taxon>
        <taxon>Mytilinae</taxon>
        <taxon>Mytilus</taxon>
    </lineage>
</organism>
<sequence>MVFTKEVQNNRRISDLHDTENQEIQDIDTIKRRSIILEETYGTKVTRRIVERTGDDEKAGLRIERLVKRVTVKELEHKLDVARKENRAQIKACGEKHNFKPFEQCKNCYKNCRGPRHCMRCRLVCLEDKKELNSKGCDIDKNKINALRQRINVLTGK</sequence>
<name>A0A8S3S204_MYTED</name>
<reference evidence="1" key="1">
    <citation type="submission" date="2021-03" db="EMBL/GenBank/DDBJ databases">
        <authorList>
            <person name="Bekaert M."/>
        </authorList>
    </citation>
    <scope>NUCLEOTIDE SEQUENCE</scope>
</reference>
<keyword evidence="2" id="KW-1185">Reference proteome</keyword>
<dbReference type="AlphaFoldDB" id="A0A8S3S204"/>
<comment type="caution">
    <text evidence="1">The sequence shown here is derived from an EMBL/GenBank/DDBJ whole genome shotgun (WGS) entry which is preliminary data.</text>
</comment>
<evidence type="ECO:0000313" key="2">
    <source>
        <dbReference type="Proteomes" id="UP000683360"/>
    </source>
</evidence>